<dbReference type="InterPro" id="IPR051012">
    <property type="entry name" value="CellSynth/LPSAsmb/PSIAsmb"/>
</dbReference>
<dbReference type="GO" id="GO:0016757">
    <property type="term" value="F:glycosyltransferase activity"/>
    <property type="evidence" value="ECO:0007669"/>
    <property type="project" value="InterPro"/>
</dbReference>
<feature type="repeat" description="TPR" evidence="3">
    <location>
        <begin position="146"/>
        <end position="179"/>
    </location>
</feature>
<evidence type="ECO:0000313" key="4">
    <source>
        <dbReference type="EMBL" id="SDG68266.1"/>
    </source>
</evidence>
<evidence type="ECO:0000256" key="1">
    <source>
        <dbReference type="ARBA" id="ARBA00022737"/>
    </source>
</evidence>
<dbReference type="Pfam" id="PF13432">
    <property type="entry name" value="TPR_16"/>
    <property type="match status" value="1"/>
</dbReference>
<accession>A0A1G7W8I2</accession>
<protein>
    <submittedName>
        <fullName evidence="4">Tetratricopeptide repeat-containing protein</fullName>
    </submittedName>
</protein>
<proteinExistence type="predicted"/>
<dbReference type="Pfam" id="PF01075">
    <property type="entry name" value="Glyco_transf_9"/>
    <property type="match status" value="1"/>
</dbReference>
<dbReference type="Gene3D" id="3.40.50.2000">
    <property type="entry name" value="Glycogen Phosphorylase B"/>
    <property type="match status" value="1"/>
</dbReference>
<keyword evidence="2 3" id="KW-0802">TPR repeat</keyword>
<evidence type="ECO:0000256" key="2">
    <source>
        <dbReference type="ARBA" id="ARBA00022803"/>
    </source>
</evidence>
<dbReference type="AlphaFoldDB" id="A0A1G7W8I2"/>
<evidence type="ECO:0000313" key="5">
    <source>
        <dbReference type="Proteomes" id="UP000217076"/>
    </source>
</evidence>
<dbReference type="SMART" id="SM00028">
    <property type="entry name" value="TPR"/>
    <property type="match status" value="4"/>
</dbReference>
<name>A0A1G7W8I2_9PROT</name>
<dbReference type="Gene3D" id="1.25.40.10">
    <property type="entry name" value="Tetratricopeptide repeat domain"/>
    <property type="match status" value="1"/>
</dbReference>
<dbReference type="STRING" id="83401.SAMN05421742_102113"/>
<dbReference type="PANTHER" id="PTHR45586">
    <property type="entry name" value="TPR REPEAT-CONTAINING PROTEIN PA4667"/>
    <property type="match status" value="1"/>
</dbReference>
<keyword evidence="1" id="KW-0677">Repeat</keyword>
<dbReference type="RefSeq" id="WP_092615579.1">
    <property type="nucleotide sequence ID" value="NZ_FNCV01000002.1"/>
</dbReference>
<dbReference type="Proteomes" id="UP000217076">
    <property type="component" value="Unassembled WGS sequence"/>
</dbReference>
<sequence>MSHPPDGPPPGALVEQVEAHLTAGRADKALALADSALALHPTHPRLNRLAARAAENLGRPAEVATHARRLLAHKPRDAEGLTLLGRALDQLGQPDAAEVAWRAAIAAAPSAIPARLALAVHLTARRRDEEALPLLHGLARDLPNRPEVWRNLGNALFRSRRAGAALEAFWQATRLAPDDPHAWIGLGVARRRLDRLPGAIEAQRRAVALAPELPEANWNLATACLAAGRLKEGFALYEWRLKRPGRAPTLPDLPLWHDQPLAGRRLLVAIEQGIGDMIQMLRFLPALAERGAEVTVQCHPGCGRLFQSAPGAARVVEAGAALPGDLDLVVPAMSLPQRLGIDADDLPGALPCLRPPTDVDLPGLPAGRCVGVVWAGNPKHEDDRRRSLHPRLLAPLGRLPGTTLVSLQVGARAQLAAGPDSPPLLDAAPWLTDLAATAALIQRLDTVVTVDTAVAHLAGALGHPALVLLPTGADWRWGPTGSSTPWYPALTLVRQTKPGDWTGPVAEVAQWLSGKGALPP</sequence>
<gene>
    <name evidence="4" type="ORF">SAMN05421742_102113</name>
</gene>
<dbReference type="OrthoDB" id="6193797at2"/>
<dbReference type="InterPro" id="IPR011990">
    <property type="entry name" value="TPR-like_helical_dom_sf"/>
</dbReference>
<feature type="repeat" description="TPR" evidence="3">
    <location>
        <begin position="180"/>
        <end position="213"/>
    </location>
</feature>
<keyword evidence="5" id="KW-1185">Reference proteome</keyword>
<dbReference type="PROSITE" id="PS50005">
    <property type="entry name" value="TPR"/>
    <property type="match status" value="2"/>
</dbReference>
<dbReference type="SUPFAM" id="SSF53756">
    <property type="entry name" value="UDP-Glycosyltransferase/glycogen phosphorylase"/>
    <property type="match status" value="1"/>
</dbReference>
<dbReference type="PANTHER" id="PTHR45586:SF1">
    <property type="entry name" value="LIPOPOLYSACCHARIDE ASSEMBLY PROTEIN B"/>
    <property type="match status" value="1"/>
</dbReference>
<dbReference type="Pfam" id="PF14559">
    <property type="entry name" value="TPR_19"/>
    <property type="match status" value="1"/>
</dbReference>
<dbReference type="InterPro" id="IPR002201">
    <property type="entry name" value="Glyco_trans_9"/>
</dbReference>
<dbReference type="SUPFAM" id="SSF48452">
    <property type="entry name" value="TPR-like"/>
    <property type="match status" value="1"/>
</dbReference>
<evidence type="ECO:0000256" key="3">
    <source>
        <dbReference type="PROSITE-ProRule" id="PRU00339"/>
    </source>
</evidence>
<dbReference type="EMBL" id="FNCV01000002">
    <property type="protein sequence ID" value="SDG68266.1"/>
    <property type="molecule type" value="Genomic_DNA"/>
</dbReference>
<reference evidence="5" key="1">
    <citation type="submission" date="2016-10" db="EMBL/GenBank/DDBJ databases">
        <authorList>
            <person name="Varghese N."/>
            <person name="Submissions S."/>
        </authorList>
    </citation>
    <scope>NUCLEOTIDE SEQUENCE [LARGE SCALE GENOMIC DNA]</scope>
    <source>
        <strain evidence="5">930I</strain>
    </source>
</reference>
<dbReference type="InterPro" id="IPR019734">
    <property type="entry name" value="TPR_rpt"/>
</dbReference>
<organism evidence="4 5">
    <name type="scientific">Roseospirillum parvum</name>
    <dbReference type="NCBI Taxonomy" id="83401"/>
    <lineage>
        <taxon>Bacteria</taxon>
        <taxon>Pseudomonadati</taxon>
        <taxon>Pseudomonadota</taxon>
        <taxon>Alphaproteobacteria</taxon>
        <taxon>Rhodospirillales</taxon>
        <taxon>Rhodospirillaceae</taxon>
        <taxon>Roseospirillum</taxon>
    </lineage>
</organism>